<accession>A0A0C2ZEN5</accession>
<reference evidence="3" key="2">
    <citation type="submission" date="2015-01" db="EMBL/GenBank/DDBJ databases">
        <title>Evolutionary Origins and Diversification of the Mycorrhizal Mutualists.</title>
        <authorList>
            <consortium name="DOE Joint Genome Institute"/>
            <consortium name="Mycorrhizal Genomics Consortium"/>
            <person name="Kohler A."/>
            <person name="Kuo A."/>
            <person name="Nagy L.G."/>
            <person name="Floudas D."/>
            <person name="Copeland A."/>
            <person name="Barry K.W."/>
            <person name="Cichocki N."/>
            <person name="Veneault-Fourrey C."/>
            <person name="LaButti K."/>
            <person name="Lindquist E.A."/>
            <person name="Lipzen A."/>
            <person name="Lundell T."/>
            <person name="Morin E."/>
            <person name="Murat C."/>
            <person name="Riley R."/>
            <person name="Ohm R."/>
            <person name="Sun H."/>
            <person name="Tunlid A."/>
            <person name="Henrissat B."/>
            <person name="Grigoriev I.V."/>
            <person name="Hibbett D.S."/>
            <person name="Martin F."/>
        </authorList>
    </citation>
    <scope>NUCLEOTIDE SEQUENCE [LARGE SCALE GENOMIC DNA]</scope>
    <source>
        <strain evidence="3">Foug A</strain>
    </source>
</reference>
<dbReference type="OrthoDB" id="10575993at2759"/>
<feature type="region of interest" description="Disordered" evidence="1">
    <location>
        <begin position="308"/>
        <end position="334"/>
    </location>
</feature>
<evidence type="ECO:0000256" key="1">
    <source>
        <dbReference type="SAM" id="MobiDB-lite"/>
    </source>
</evidence>
<gene>
    <name evidence="2" type="ORF">SCLCIDRAFT_33490</name>
</gene>
<dbReference type="InParanoid" id="A0A0C2ZEN5"/>
<reference evidence="2 3" key="1">
    <citation type="submission" date="2014-04" db="EMBL/GenBank/DDBJ databases">
        <authorList>
            <consortium name="DOE Joint Genome Institute"/>
            <person name="Kuo A."/>
            <person name="Kohler A."/>
            <person name="Nagy L.G."/>
            <person name="Floudas D."/>
            <person name="Copeland A."/>
            <person name="Barry K.W."/>
            <person name="Cichocki N."/>
            <person name="Veneault-Fourrey C."/>
            <person name="LaButti K."/>
            <person name="Lindquist E.A."/>
            <person name="Lipzen A."/>
            <person name="Lundell T."/>
            <person name="Morin E."/>
            <person name="Murat C."/>
            <person name="Sun H."/>
            <person name="Tunlid A."/>
            <person name="Henrissat B."/>
            <person name="Grigoriev I.V."/>
            <person name="Hibbett D.S."/>
            <person name="Martin F."/>
            <person name="Nordberg H.P."/>
            <person name="Cantor M.N."/>
            <person name="Hua S.X."/>
        </authorList>
    </citation>
    <scope>NUCLEOTIDE SEQUENCE [LARGE SCALE GENOMIC DNA]</scope>
    <source>
        <strain evidence="2 3">Foug A</strain>
    </source>
</reference>
<dbReference type="EMBL" id="KN822261">
    <property type="protein sequence ID" value="KIM51397.1"/>
    <property type="molecule type" value="Genomic_DNA"/>
</dbReference>
<dbReference type="HOGENOM" id="CLU_018595_0_0_1"/>
<evidence type="ECO:0000313" key="2">
    <source>
        <dbReference type="EMBL" id="KIM51397.1"/>
    </source>
</evidence>
<organism evidence="2 3">
    <name type="scientific">Scleroderma citrinum Foug A</name>
    <dbReference type="NCBI Taxonomy" id="1036808"/>
    <lineage>
        <taxon>Eukaryota</taxon>
        <taxon>Fungi</taxon>
        <taxon>Dikarya</taxon>
        <taxon>Basidiomycota</taxon>
        <taxon>Agaricomycotina</taxon>
        <taxon>Agaricomycetes</taxon>
        <taxon>Agaricomycetidae</taxon>
        <taxon>Boletales</taxon>
        <taxon>Sclerodermatineae</taxon>
        <taxon>Sclerodermataceae</taxon>
        <taxon>Scleroderma</taxon>
    </lineage>
</organism>
<feature type="region of interest" description="Disordered" evidence="1">
    <location>
        <begin position="517"/>
        <end position="540"/>
    </location>
</feature>
<dbReference type="AlphaFoldDB" id="A0A0C2ZEN5"/>
<evidence type="ECO:0000313" key="3">
    <source>
        <dbReference type="Proteomes" id="UP000053989"/>
    </source>
</evidence>
<protein>
    <submittedName>
        <fullName evidence="2">Uncharacterized protein</fullName>
    </submittedName>
</protein>
<keyword evidence="3" id="KW-1185">Reference proteome</keyword>
<proteinExistence type="predicted"/>
<feature type="region of interest" description="Disordered" evidence="1">
    <location>
        <begin position="121"/>
        <end position="165"/>
    </location>
</feature>
<feature type="region of interest" description="Disordered" evidence="1">
    <location>
        <begin position="181"/>
        <end position="206"/>
    </location>
</feature>
<dbReference type="Proteomes" id="UP000053989">
    <property type="component" value="Unassembled WGS sequence"/>
</dbReference>
<sequence length="571" mass="61549">MVKIPELAEDGQNWKIYCAKFLKVTATYDCLEVLAGRPYEGEDWDGCNALLCCMFMETVAPSIYFKICHRTAHENFKYLVKCFHDNDPIPCANKLQCASTATAAETPEKSPMSMNAATERHAHTYSDEDLSNSTKALTRGTEDVNDGSVGRKDPRTSSEASAKGTSAKCTELTVVILESTPHETQDQPHSSLPLTPRPPIEGEPGRCKQEVADSITTAGRTNRMAKMAKQTDADVDRMTLLGREPAEKVCGVDEGNQTECKSKSRLQQTKLLCKKDDQCSGNANRDLPIANGLPLEGEWSVYVSSKLRDSKGDASTSNTAVEHADGSDGQTKLISVKDLESESRESGMVEREHVDTAETVVLMPAAECCQQLGMVDGDASHGTGPTDMSNKLTEFIVVLIELEGPDNGGMPRICLGGTQMRPGNMNGLGIHTDGVGSQTGVSTGHGDISSVETDPNIPANKMESVSMRQTDAQTQNSLYTTKIMMLKSTRRWKRVGVRDVNVESGDEAIAPVVEGEMACNGDGDGSGDNGDVDVDGTTSSSNIDSIQVKVVRLAGESQPTHPSCRLSIRTR</sequence>
<name>A0A0C2ZEN5_9AGAM</name>